<gene>
    <name evidence="2" type="ORF">TeGR_g15199</name>
</gene>
<feature type="region of interest" description="Disordered" evidence="1">
    <location>
        <begin position="1034"/>
        <end position="1055"/>
    </location>
</feature>
<sequence>MSAVLRGQHPSAVPSASLVWDAVNTSSRRVNRLATGEGLHHVVSTTVGRPGTSPSKFGLVGALRHSSSSGDMGQSSSSPHHPQHHHPQHHHGHSPHVIHHMESAQNLIGRRASNLDLQVRSPLKKKSNAPPYLAGSLPARISTPNHVFRRSRKKFYTHKEQKVEHMVHRLARKLGVEHTPVEQEEIDLSATAFTGYVPQMDGTHHWTRQRFSTYFNPQAGTSMIYGCDVGLSTVTGDAWLTVDRSGSVQTKPVESHRFMDKTTIRMVNYDDQLAYSPLRYGKPVWCVIIDGLGDPSWRNGCWLGGRPVSEVALPISEHVVEAGDPGKGNKHVKENNRHLATDQRSLPSPASPDKDAAADFAGGATPVSAKIVGRPRPIKGAIPRNRDEYRMFIEKPSPAIMLVNKNAKLGRWIIRPAGKDKKTGDLVKNLDSIYLEQDFYYLSSSHMSAPGPAVLRQLPHTLDYDGPTPTPFAVDRRGVFTIHLADTNPNSRGLSISDSSVERMESRAKMSLSDSAAGRAGSVEYAVVDSQFGVPRPLKGGEAFSREIRRQIDGEIRAIDKASLEHIDKRNENLHKFYADRFDEVGPPDDDVIAMISGANRSPREDGETIVEPMTYGPIEGGSSRPASVQRTNVPSSISHRDLDSYSMAGDTYFGGSTIATGSHFDGAQYQIDMDSDEEEEEEEEEEEDSDARTLRVLSESVSVGGTFAKLRYEDELLERKLAVDLEKEEKDRARAEELLRLPPKPGSAGSVNTAVSAALSAGGGSPGSRMSISRGSRRSRQSLSRGSIMDTASPETIAEVQNEKNEIKEELQQRLRQKSEVSLLVGRRESTRDRASRDSFGAISESEFSDTFDEVSNSRRNSGIGDMLGAGGRRRIKGPVRNRTIMLPQYRPKMKETKKTLGEMEQSLLHPYTKENTMSSLKQLDALITSRLTATERQNKFNELANFEKMAKENLKTEKQVRERERIKKEQEIQGEGRDVRFTSSESDAVEVALQNARKMEVGDLIRQKSMRMAERKTMKSLHEKYGAKRLSALAGEEEQSSEREVGLDFESYE</sequence>
<evidence type="ECO:0000313" key="3">
    <source>
        <dbReference type="Proteomes" id="UP001165060"/>
    </source>
</evidence>
<protein>
    <submittedName>
        <fullName evidence="2">Uncharacterized protein</fullName>
    </submittedName>
</protein>
<accession>A0ABQ6ML33</accession>
<name>A0ABQ6ML33_9STRA</name>
<comment type="caution">
    <text evidence="2">The sequence shown here is derived from an EMBL/GenBank/DDBJ whole genome shotgun (WGS) entry which is preliminary data.</text>
</comment>
<feature type="compositionally biased region" description="Acidic residues" evidence="1">
    <location>
        <begin position="674"/>
        <end position="690"/>
    </location>
</feature>
<organism evidence="2 3">
    <name type="scientific">Tetraparma gracilis</name>
    <dbReference type="NCBI Taxonomy" id="2962635"/>
    <lineage>
        <taxon>Eukaryota</taxon>
        <taxon>Sar</taxon>
        <taxon>Stramenopiles</taxon>
        <taxon>Ochrophyta</taxon>
        <taxon>Bolidophyceae</taxon>
        <taxon>Parmales</taxon>
        <taxon>Triparmaceae</taxon>
        <taxon>Tetraparma</taxon>
    </lineage>
</organism>
<feature type="region of interest" description="Disordered" evidence="1">
    <location>
        <begin position="45"/>
        <end position="96"/>
    </location>
</feature>
<reference evidence="2 3" key="1">
    <citation type="journal article" date="2023" name="Commun. Biol.">
        <title>Genome analysis of Parmales, the sister group of diatoms, reveals the evolutionary specialization of diatoms from phago-mixotrophs to photoautotrophs.</title>
        <authorList>
            <person name="Ban H."/>
            <person name="Sato S."/>
            <person name="Yoshikawa S."/>
            <person name="Yamada K."/>
            <person name="Nakamura Y."/>
            <person name="Ichinomiya M."/>
            <person name="Sato N."/>
            <person name="Blanc-Mathieu R."/>
            <person name="Endo H."/>
            <person name="Kuwata A."/>
            <person name="Ogata H."/>
        </authorList>
    </citation>
    <scope>NUCLEOTIDE SEQUENCE [LARGE SCALE GENOMIC DNA]</scope>
</reference>
<feature type="compositionally biased region" description="Low complexity" evidence="1">
    <location>
        <begin position="66"/>
        <end position="80"/>
    </location>
</feature>
<feature type="region of interest" description="Disordered" evidence="1">
    <location>
        <begin position="674"/>
        <end position="694"/>
    </location>
</feature>
<proteinExistence type="predicted"/>
<feature type="compositionally biased region" description="Basic residues" evidence="1">
    <location>
        <begin position="81"/>
        <end position="96"/>
    </location>
</feature>
<feature type="compositionally biased region" description="Polar residues" evidence="1">
    <location>
        <begin position="45"/>
        <end position="55"/>
    </location>
</feature>
<feature type="region of interest" description="Disordered" evidence="1">
    <location>
        <begin position="759"/>
        <end position="802"/>
    </location>
</feature>
<feature type="region of interest" description="Disordered" evidence="1">
    <location>
        <begin position="848"/>
        <end position="876"/>
    </location>
</feature>
<keyword evidence="3" id="KW-1185">Reference proteome</keyword>
<evidence type="ECO:0000256" key="1">
    <source>
        <dbReference type="SAM" id="MobiDB-lite"/>
    </source>
</evidence>
<dbReference type="EMBL" id="BRYB01001532">
    <property type="protein sequence ID" value="GMI27884.1"/>
    <property type="molecule type" value="Genomic_DNA"/>
</dbReference>
<evidence type="ECO:0000313" key="2">
    <source>
        <dbReference type="EMBL" id="GMI27884.1"/>
    </source>
</evidence>
<dbReference type="Proteomes" id="UP001165060">
    <property type="component" value="Unassembled WGS sequence"/>
</dbReference>